<dbReference type="PANTHER" id="PTHR34142">
    <property type="entry name" value="ENDO-BETA-1,4-GLUCANASE A"/>
    <property type="match status" value="1"/>
</dbReference>
<evidence type="ECO:0000256" key="3">
    <source>
        <dbReference type="RuleBase" id="RU361153"/>
    </source>
</evidence>
<keyword evidence="1 3" id="KW-0378">Hydrolase</keyword>
<keyword evidence="4" id="KW-0732">Signal</keyword>
<protein>
    <submittedName>
        <fullName evidence="6">Glycoside hydrolase family 5 protein</fullName>
    </submittedName>
</protein>
<evidence type="ECO:0000313" key="6">
    <source>
        <dbReference type="EMBL" id="MCW3796551.1"/>
    </source>
</evidence>
<comment type="caution">
    <text evidence="6">The sequence shown here is derived from an EMBL/GenBank/DDBJ whole genome shotgun (WGS) entry which is preliminary data.</text>
</comment>
<dbReference type="Pfam" id="PF00150">
    <property type="entry name" value="Cellulase"/>
    <property type="match status" value="1"/>
</dbReference>
<organism evidence="6 7">
    <name type="scientific">Sphingomonas arvum</name>
    <dbReference type="NCBI Taxonomy" id="2992113"/>
    <lineage>
        <taxon>Bacteria</taxon>
        <taxon>Pseudomonadati</taxon>
        <taxon>Pseudomonadota</taxon>
        <taxon>Alphaproteobacteria</taxon>
        <taxon>Sphingomonadales</taxon>
        <taxon>Sphingomonadaceae</taxon>
        <taxon>Sphingomonas</taxon>
    </lineage>
</organism>
<dbReference type="PROSITE" id="PS00659">
    <property type="entry name" value="GLYCOSYL_HYDROL_F5"/>
    <property type="match status" value="1"/>
</dbReference>
<name>A0ABT3JBV2_9SPHN</name>
<evidence type="ECO:0000259" key="5">
    <source>
        <dbReference type="Pfam" id="PF00150"/>
    </source>
</evidence>
<keyword evidence="2 3" id="KW-0326">Glycosidase</keyword>
<reference evidence="6 7" key="1">
    <citation type="submission" date="2022-10" db="EMBL/GenBank/DDBJ databases">
        <title>Sphingomonas sp.</title>
        <authorList>
            <person name="Jin C."/>
        </authorList>
    </citation>
    <scope>NUCLEOTIDE SEQUENCE [LARGE SCALE GENOMIC DNA]</scope>
    <source>
        <strain evidence="6 7">BN140010</strain>
    </source>
</reference>
<keyword evidence="7" id="KW-1185">Reference proteome</keyword>
<dbReference type="Proteomes" id="UP001526246">
    <property type="component" value="Unassembled WGS sequence"/>
</dbReference>
<proteinExistence type="inferred from homology"/>
<dbReference type="SUPFAM" id="SSF51445">
    <property type="entry name" value="(Trans)glycosidases"/>
    <property type="match status" value="1"/>
</dbReference>
<dbReference type="PANTHER" id="PTHR34142:SF1">
    <property type="entry name" value="GLYCOSIDE HYDROLASE FAMILY 5 DOMAIN-CONTAINING PROTEIN"/>
    <property type="match status" value="1"/>
</dbReference>
<dbReference type="GO" id="GO:0016787">
    <property type="term" value="F:hydrolase activity"/>
    <property type="evidence" value="ECO:0007669"/>
    <property type="project" value="UniProtKB-KW"/>
</dbReference>
<accession>A0ABT3JBV2</accession>
<dbReference type="InterPro" id="IPR017853">
    <property type="entry name" value="GH"/>
</dbReference>
<evidence type="ECO:0000256" key="1">
    <source>
        <dbReference type="ARBA" id="ARBA00022801"/>
    </source>
</evidence>
<dbReference type="Gene3D" id="3.20.20.80">
    <property type="entry name" value="Glycosidases"/>
    <property type="match status" value="1"/>
</dbReference>
<gene>
    <name evidence="6" type="ORF">OMW55_01845</name>
</gene>
<dbReference type="InterPro" id="IPR001547">
    <property type="entry name" value="Glyco_hydro_5"/>
</dbReference>
<comment type="similarity">
    <text evidence="3">Belongs to the glycosyl hydrolase 5 (cellulase A) family.</text>
</comment>
<evidence type="ECO:0000256" key="4">
    <source>
        <dbReference type="SAM" id="SignalP"/>
    </source>
</evidence>
<dbReference type="InterPro" id="IPR018087">
    <property type="entry name" value="Glyco_hydro_5_CS"/>
</dbReference>
<evidence type="ECO:0000256" key="2">
    <source>
        <dbReference type="ARBA" id="ARBA00023295"/>
    </source>
</evidence>
<feature type="chain" id="PRO_5047215625" evidence="4">
    <location>
        <begin position="31"/>
        <end position="342"/>
    </location>
</feature>
<sequence length="342" mass="37078">MAGLTTWAIAPLLAGAALLLPLGTANQAQAIPPRYYGVNLASGEFAPEKLPGEHGRDYVYPGAATAAPFRAMGMNSVRVPVLWERLQPRPNAPLDAAEMARLDASLASLSGFQQVILDVHNYARYRGQLLSRANGGELVDLWTRLADRYKNRPEIAFGIMNEPHDIGAGEWRAIAEATVAAIRRTGARNLVLVPGTRWTGGHSWQAGGRDSNAAALAGFVDPGRNMAFEIHQYLDNDSSGQHACSGPKVGRARLEGVTRWLRQQGAKAVLGEFGGDQSATCLAALDDLLGYLRENGDVWIGWNYWAGGDWWGDYSYSVQPSGGKDKPQAAVLRRQIASYRRP</sequence>
<dbReference type="EMBL" id="JAPDOB010000001">
    <property type="protein sequence ID" value="MCW3796551.1"/>
    <property type="molecule type" value="Genomic_DNA"/>
</dbReference>
<evidence type="ECO:0000313" key="7">
    <source>
        <dbReference type="Proteomes" id="UP001526246"/>
    </source>
</evidence>
<feature type="domain" description="Glycoside hydrolase family 5" evidence="5">
    <location>
        <begin position="55"/>
        <end position="306"/>
    </location>
</feature>
<dbReference type="RefSeq" id="WP_264880365.1">
    <property type="nucleotide sequence ID" value="NZ_JAPDOB010000001.1"/>
</dbReference>
<feature type="signal peptide" evidence="4">
    <location>
        <begin position="1"/>
        <end position="30"/>
    </location>
</feature>